<dbReference type="InterPro" id="IPR036084">
    <property type="entry name" value="Ser_inhib-like_sf"/>
</dbReference>
<keyword evidence="3" id="KW-0677">Repeat</keyword>
<proteinExistence type="predicted"/>
<comment type="caution">
    <text evidence="6">The sequence shown here is derived from an EMBL/GenBank/DDBJ whole genome shotgun (WGS) entry which is preliminary data.</text>
</comment>
<evidence type="ECO:0000256" key="2">
    <source>
        <dbReference type="ARBA" id="ARBA00022525"/>
    </source>
</evidence>
<protein>
    <submittedName>
        <fullName evidence="6">Mucin-5B</fullName>
    </submittedName>
</protein>
<dbReference type="GO" id="GO:0005615">
    <property type="term" value="C:extracellular space"/>
    <property type="evidence" value="ECO:0007669"/>
    <property type="project" value="TreeGrafter"/>
</dbReference>
<dbReference type="SUPFAM" id="SSF57567">
    <property type="entry name" value="Serine protease inhibitors"/>
    <property type="match status" value="1"/>
</dbReference>
<dbReference type="AlphaFoldDB" id="A0AA47PBP1"/>
<evidence type="ECO:0000313" key="7">
    <source>
        <dbReference type="Proteomes" id="UP001174136"/>
    </source>
</evidence>
<evidence type="ECO:0000256" key="1">
    <source>
        <dbReference type="ARBA" id="ARBA00004613"/>
    </source>
</evidence>
<comment type="subcellular location">
    <subcellularLocation>
        <location evidence="1">Secreted</location>
    </subcellularLocation>
</comment>
<dbReference type="InterPro" id="IPR050780">
    <property type="entry name" value="Mucin_vWF_Thrombospondin_sf"/>
</dbReference>
<organism evidence="6 7">
    <name type="scientific">Merluccius polli</name>
    <name type="common">Benguela hake</name>
    <name type="synonym">Merluccius cadenati</name>
    <dbReference type="NCBI Taxonomy" id="89951"/>
    <lineage>
        <taxon>Eukaryota</taxon>
        <taxon>Metazoa</taxon>
        <taxon>Chordata</taxon>
        <taxon>Craniata</taxon>
        <taxon>Vertebrata</taxon>
        <taxon>Euteleostomi</taxon>
        <taxon>Actinopterygii</taxon>
        <taxon>Neopterygii</taxon>
        <taxon>Teleostei</taxon>
        <taxon>Neoteleostei</taxon>
        <taxon>Acanthomorphata</taxon>
        <taxon>Zeiogadaria</taxon>
        <taxon>Gadariae</taxon>
        <taxon>Gadiformes</taxon>
        <taxon>Gadoidei</taxon>
        <taxon>Merlucciidae</taxon>
        <taxon>Merluccius</taxon>
    </lineage>
</organism>
<feature type="domain" description="TIL" evidence="5">
    <location>
        <begin position="14"/>
        <end position="70"/>
    </location>
</feature>
<dbReference type="InterPro" id="IPR002919">
    <property type="entry name" value="TIL_dom"/>
</dbReference>
<dbReference type="GO" id="GO:0031012">
    <property type="term" value="C:extracellular matrix"/>
    <property type="evidence" value="ECO:0007669"/>
    <property type="project" value="TreeGrafter"/>
</dbReference>
<dbReference type="Gene3D" id="2.10.25.10">
    <property type="entry name" value="Laminin"/>
    <property type="match status" value="1"/>
</dbReference>
<accession>A0AA47PBP1</accession>
<sequence length="103" mass="11068">MTWGGDDAVAGETCPLTMEYHECGSPCADTCSNPDTNQTCDSRCTDGCFCPAGMVVDDVTHQGCVPLKSCPCSYNGKTFMPGESYTSNCKTWYALLFPRLPAC</sequence>
<dbReference type="FunFam" id="2.10.25.10:FF:000153">
    <property type="entry name" value="MUC5B isoform 1"/>
    <property type="match status" value="1"/>
</dbReference>
<dbReference type="Proteomes" id="UP001174136">
    <property type="component" value="Unassembled WGS sequence"/>
</dbReference>
<dbReference type="PANTHER" id="PTHR11339:SF386">
    <property type="entry name" value="HEMOLECTIN, ISOFORM A"/>
    <property type="match status" value="1"/>
</dbReference>
<dbReference type="CDD" id="cd19941">
    <property type="entry name" value="TIL"/>
    <property type="match status" value="1"/>
</dbReference>
<evidence type="ECO:0000259" key="5">
    <source>
        <dbReference type="Pfam" id="PF01826"/>
    </source>
</evidence>
<keyword evidence="7" id="KW-1185">Reference proteome</keyword>
<keyword evidence="2" id="KW-0964">Secreted</keyword>
<gene>
    <name evidence="6" type="primary">MUC5B_3</name>
    <name evidence="6" type="ORF">N1851_001397</name>
</gene>
<dbReference type="Pfam" id="PF01826">
    <property type="entry name" value="TIL"/>
    <property type="match status" value="1"/>
</dbReference>
<dbReference type="EMBL" id="JAOPHQ010000038">
    <property type="protein sequence ID" value="KAK0156050.1"/>
    <property type="molecule type" value="Genomic_DNA"/>
</dbReference>
<dbReference type="PANTHER" id="PTHR11339">
    <property type="entry name" value="EXTRACELLULAR MATRIX GLYCOPROTEIN RELATED"/>
    <property type="match status" value="1"/>
</dbReference>
<name>A0AA47PBP1_MERPO</name>
<evidence type="ECO:0000256" key="3">
    <source>
        <dbReference type="ARBA" id="ARBA00022737"/>
    </source>
</evidence>
<evidence type="ECO:0000313" key="6">
    <source>
        <dbReference type="EMBL" id="KAK0156050.1"/>
    </source>
</evidence>
<evidence type="ECO:0000256" key="4">
    <source>
        <dbReference type="ARBA" id="ARBA00023157"/>
    </source>
</evidence>
<keyword evidence="4" id="KW-1015">Disulfide bond</keyword>
<reference evidence="6" key="1">
    <citation type="journal article" date="2023" name="Front. Mar. Sci.">
        <title>A new Merluccius polli reference genome to investigate the effects of global change in West African waters.</title>
        <authorList>
            <person name="Mateo J.L."/>
            <person name="Blanco-Fernandez C."/>
            <person name="Garcia-Vazquez E."/>
            <person name="Machado-Schiaffino G."/>
        </authorList>
    </citation>
    <scope>NUCLEOTIDE SEQUENCE</scope>
    <source>
        <strain evidence="6">C29</strain>
        <tissue evidence="6">Fin</tissue>
    </source>
</reference>